<evidence type="ECO:0000256" key="3">
    <source>
        <dbReference type="ARBA" id="ARBA00022692"/>
    </source>
</evidence>
<dbReference type="PANTHER" id="PTHR45711:SF6">
    <property type="entry name" value="CHLORIDE CHANNEL PROTEIN"/>
    <property type="match status" value="1"/>
</dbReference>
<keyword evidence="2" id="KW-0813">Transport</keyword>
<comment type="subcellular location">
    <subcellularLocation>
        <location evidence="1">Membrane</location>
        <topology evidence="1">Multi-pass membrane protein</topology>
    </subcellularLocation>
</comment>
<dbReference type="InterPro" id="IPR036721">
    <property type="entry name" value="RCK_C_sf"/>
</dbReference>
<protein>
    <submittedName>
        <fullName evidence="10">ClC family H(+)/Cl(-) exchange transporter</fullName>
    </submittedName>
</protein>
<feature type="transmembrane region" description="Helical" evidence="8">
    <location>
        <begin position="274"/>
        <end position="292"/>
    </location>
</feature>
<dbReference type="KEGG" id="fho:H9Q81_02040"/>
<feature type="transmembrane region" description="Helical" evidence="8">
    <location>
        <begin position="63"/>
        <end position="83"/>
    </location>
</feature>
<dbReference type="PRINTS" id="PR00762">
    <property type="entry name" value="CLCHANNEL"/>
</dbReference>
<keyword evidence="7" id="KW-0868">Chloride</keyword>
<dbReference type="GO" id="GO:0008324">
    <property type="term" value="F:monoatomic cation transmembrane transporter activity"/>
    <property type="evidence" value="ECO:0007669"/>
    <property type="project" value="InterPro"/>
</dbReference>
<name>A0A7G9GXW2_9FUSO</name>
<dbReference type="Proteomes" id="UP000515913">
    <property type="component" value="Chromosome"/>
</dbReference>
<dbReference type="InterPro" id="IPR006037">
    <property type="entry name" value="RCK_C"/>
</dbReference>
<dbReference type="Pfam" id="PF00654">
    <property type="entry name" value="Voltage_CLC"/>
    <property type="match status" value="1"/>
</dbReference>
<dbReference type="SUPFAM" id="SSF81340">
    <property type="entry name" value="Clc chloride channel"/>
    <property type="match status" value="1"/>
</dbReference>
<evidence type="ECO:0000313" key="10">
    <source>
        <dbReference type="EMBL" id="QNM15644.1"/>
    </source>
</evidence>
<dbReference type="GO" id="GO:0005886">
    <property type="term" value="C:plasma membrane"/>
    <property type="evidence" value="ECO:0007669"/>
    <property type="project" value="TreeGrafter"/>
</dbReference>
<accession>A0A7G9GXW2</accession>
<proteinExistence type="predicted"/>
<feature type="transmembrane region" description="Helical" evidence="8">
    <location>
        <begin position="236"/>
        <end position="262"/>
    </location>
</feature>
<feature type="transmembrane region" description="Helical" evidence="8">
    <location>
        <begin position="400"/>
        <end position="417"/>
    </location>
</feature>
<dbReference type="EMBL" id="CP060637">
    <property type="protein sequence ID" value="QNM15644.1"/>
    <property type="molecule type" value="Genomic_DNA"/>
</dbReference>
<dbReference type="InterPro" id="IPR001807">
    <property type="entry name" value="ClC"/>
</dbReference>
<evidence type="ECO:0000256" key="6">
    <source>
        <dbReference type="ARBA" id="ARBA00023136"/>
    </source>
</evidence>
<feature type="domain" description="RCK C-terminal" evidence="9">
    <location>
        <begin position="436"/>
        <end position="519"/>
    </location>
</feature>
<dbReference type="GO" id="GO:0005247">
    <property type="term" value="F:voltage-gated chloride channel activity"/>
    <property type="evidence" value="ECO:0007669"/>
    <property type="project" value="TreeGrafter"/>
</dbReference>
<feature type="transmembrane region" description="Helical" evidence="8">
    <location>
        <begin position="161"/>
        <end position="185"/>
    </location>
</feature>
<dbReference type="InterPro" id="IPR014743">
    <property type="entry name" value="Cl-channel_core"/>
</dbReference>
<dbReference type="GO" id="GO:0006813">
    <property type="term" value="P:potassium ion transport"/>
    <property type="evidence" value="ECO:0007669"/>
    <property type="project" value="InterPro"/>
</dbReference>
<dbReference type="AlphaFoldDB" id="A0A7G9GXW2"/>
<keyword evidence="11" id="KW-1185">Reference proteome</keyword>
<feature type="transmembrane region" description="Helical" evidence="8">
    <location>
        <begin position="312"/>
        <end position="331"/>
    </location>
</feature>
<evidence type="ECO:0000256" key="2">
    <source>
        <dbReference type="ARBA" id="ARBA00022448"/>
    </source>
</evidence>
<keyword evidence="5" id="KW-0406">Ion transport</keyword>
<feature type="transmembrane region" description="Helical" evidence="8">
    <location>
        <begin position="21"/>
        <end position="43"/>
    </location>
</feature>
<keyword evidence="4 8" id="KW-1133">Transmembrane helix</keyword>
<evidence type="ECO:0000256" key="4">
    <source>
        <dbReference type="ARBA" id="ARBA00022989"/>
    </source>
</evidence>
<dbReference type="Gene3D" id="3.30.70.1450">
    <property type="entry name" value="Regulator of K+ conductance, C-terminal domain"/>
    <property type="match status" value="1"/>
</dbReference>
<dbReference type="SUPFAM" id="SSF116726">
    <property type="entry name" value="TrkA C-terminal domain-like"/>
    <property type="match status" value="1"/>
</dbReference>
<dbReference type="CDD" id="cd01031">
    <property type="entry name" value="EriC"/>
    <property type="match status" value="1"/>
</dbReference>
<evidence type="ECO:0000256" key="1">
    <source>
        <dbReference type="ARBA" id="ARBA00004141"/>
    </source>
</evidence>
<dbReference type="Pfam" id="PF02080">
    <property type="entry name" value="TrkA_C"/>
    <property type="match status" value="1"/>
</dbReference>
<evidence type="ECO:0000256" key="8">
    <source>
        <dbReference type="SAM" id="Phobius"/>
    </source>
</evidence>
<dbReference type="PANTHER" id="PTHR45711">
    <property type="entry name" value="CHLORIDE CHANNEL PROTEIN"/>
    <property type="match status" value="1"/>
</dbReference>
<evidence type="ECO:0000256" key="5">
    <source>
        <dbReference type="ARBA" id="ARBA00023065"/>
    </source>
</evidence>
<feature type="transmembrane region" description="Helical" evidence="8">
    <location>
        <begin position="367"/>
        <end position="388"/>
    </location>
</feature>
<dbReference type="RefSeq" id="WP_176838485.1">
    <property type="nucleotide sequence ID" value="NZ_CP060637.1"/>
</dbReference>
<gene>
    <name evidence="10" type="ORF">H9Q81_02040</name>
</gene>
<organism evidence="10 11">
    <name type="scientific">Fusobacterium hominis</name>
    <dbReference type="NCBI Taxonomy" id="2764326"/>
    <lineage>
        <taxon>Bacteria</taxon>
        <taxon>Fusobacteriati</taxon>
        <taxon>Fusobacteriota</taxon>
        <taxon>Fusobacteriia</taxon>
        <taxon>Fusobacteriales</taxon>
        <taxon>Fusobacteriaceae</taxon>
        <taxon>Fusobacterium</taxon>
    </lineage>
</organism>
<dbReference type="Gene3D" id="1.10.3080.10">
    <property type="entry name" value="Clc chloride channel"/>
    <property type="match status" value="1"/>
</dbReference>
<keyword evidence="6 8" id="KW-0472">Membrane</keyword>
<dbReference type="PROSITE" id="PS51202">
    <property type="entry name" value="RCK_C"/>
    <property type="match status" value="1"/>
</dbReference>
<evidence type="ECO:0000256" key="7">
    <source>
        <dbReference type="ARBA" id="ARBA00023214"/>
    </source>
</evidence>
<reference evidence="10 11" key="1">
    <citation type="submission" date="2020-08" db="EMBL/GenBank/DDBJ databases">
        <authorList>
            <person name="Liu C."/>
            <person name="Sun Q."/>
        </authorList>
    </citation>
    <scope>NUCLEOTIDE SEQUENCE [LARGE SCALE GENOMIC DNA]</scope>
    <source>
        <strain evidence="10 11">NSJ-57</strain>
    </source>
</reference>
<feature type="transmembrane region" description="Helical" evidence="8">
    <location>
        <begin position="338"/>
        <end position="361"/>
    </location>
</feature>
<sequence length="523" mass="57644">MKTQENVTETLKLLHKGSGKLYLLCVAVGAITGFIVSLYRLILGHANVLRKMLVDHSVVKGPQFIFIVWLIFILIGFAVDFIAKKYPKISGSGIPQVKGILLRQLDYVKWFQELIAKFVSGVLGIGAGLSLGREGPSVQIGSYVAFGISKIFDRDVIEKKYLITSGASAGLAGAFGAPLSGVMFALEELHRFISSKLLICAFLASIASNFMGRRLFGSGTSFDLIALYPKNINPYYQFALYIILGVIIAFLGKLFTFLLLKAQDIYKTKKVSRWLKVSFIMSTSLLLCYFLPEVTGGGHDLVEDMVTEKNTIQILLIIFIVKLLFTVFSYATGFAGGIFLPMLVLGAVVGKIFALVLIKYFNFPPEYISHFMILGMAGYFVAVVRAPITGAVLILEMTGNFDHLLALATVSVIAYYVTDVIGLEPVYELLYERMAKDVPDEKNDIGKKTIVAVPVVGESSMEGKKISELPIPEDVIVITVRRNDHDIIPKSNMIIRAGDVLIFLIPQEKVFSIKEELIKKGSC</sequence>
<evidence type="ECO:0000313" key="11">
    <source>
        <dbReference type="Proteomes" id="UP000515913"/>
    </source>
</evidence>
<evidence type="ECO:0000259" key="9">
    <source>
        <dbReference type="PROSITE" id="PS51202"/>
    </source>
</evidence>
<keyword evidence="3 8" id="KW-0812">Transmembrane</keyword>